<sequence length="56" mass="6436">DLDLAISVGEYFRLHSEQMEAIIQEVSNSVSHWKIIATKIGISKKEQLLMEKAFLF</sequence>
<dbReference type="EMBL" id="UOER01000371">
    <property type="protein sequence ID" value="VAW25349.1"/>
    <property type="molecule type" value="Genomic_DNA"/>
</dbReference>
<organism evidence="1">
    <name type="scientific">hydrothermal vent metagenome</name>
    <dbReference type="NCBI Taxonomy" id="652676"/>
    <lineage>
        <taxon>unclassified sequences</taxon>
        <taxon>metagenomes</taxon>
        <taxon>ecological metagenomes</taxon>
    </lineage>
</organism>
<reference evidence="1" key="1">
    <citation type="submission" date="2018-06" db="EMBL/GenBank/DDBJ databases">
        <authorList>
            <person name="Zhirakovskaya E."/>
        </authorList>
    </citation>
    <scope>NUCLEOTIDE SEQUENCE</scope>
</reference>
<proteinExistence type="predicted"/>
<gene>
    <name evidence="1" type="ORF">MNBD_BACTEROID04-1183</name>
</gene>
<accession>A0A3B0ULA2</accession>
<dbReference type="AlphaFoldDB" id="A0A3B0ULA2"/>
<feature type="non-terminal residue" evidence="1">
    <location>
        <position position="1"/>
    </location>
</feature>
<name>A0A3B0ULA2_9ZZZZ</name>
<evidence type="ECO:0000313" key="1">
    <source>
        <dbReference type="EMBL" id="VAW25349.1"/>
    </source>
</evidence>
<protein>
    <submittedName>
        <fullName evidence="1">Uncharacterized protein</fullName>
    </submittedName>
</protein>